<dbReference type="Proteomes" id="UP000274822">
    <property type="component" value="Unassembled WGS sequence"/>
</dbReference>
<proteinExistence type="predicted"/>
<name>A0A433QI07_9FUNG</name>
<accession>A0A433QI07</accession>
<evidence type="ECO:0000313" key="2">
    <source>
        <dbReference type="Proteomes" id="UP000274822"/>
    </source>
</evidence>
<organism evidence="1 2">
    <name type="scientific">Jimgerdemannia flammicorona</name>
    <dbReference type="NCBI Taxonomy" id="994334"/>
    <lineage>
        <taxon>Eukaryota</taxon>
        <taxon>Fungi</taxon>
        <taxon>Fungi incertae sedis</taxon>
        <taxon>Mucoromycota</taxon>
        <taxon>Mucoromycotina</taxon>
        <taxon>Endogonomycetes</taxon>
        <taxon>Endogonales</taxon>
        <taxon>Endogonaceae</taxon>
        <taxon>Jimgerdemannia</taxon>
    </lineage>
</organism>
<dbReference type="AlphaFoldDB" id="A0A433QI07"/>
<reference evidence="1 2" key="1">
    <citation type="journal article" date="2018" name="New Phytol.">
        <title>Phylogenomics of Endogonaceae and evolution of mycorrhizas within Mucoromycota.</title>
        <authorList>
            <person name="Chang Y."/>
            <person name="Desiro A."/>
            <person name="Na H."/>
            <person name="Sandor L."/>
            <person name="Lipzen A."/>
            <person name="Clum A."/>
            <person name="Barry K."/>
            <person name="Grigoriev I.V."/>
            <person name="Martin F.M."/>
            <person name="Stajich J.E."/>
            <person name="Smith M.E."/>
            <person name="Bonito G."/>
            <person name="Spatafora J.W."/>
        </authorList>
    </citation>
    <scope>NUCLEOTIDE SEQUENCE [LARGE SCALE GENOMIC DNA]</scope>
    <source>
        <strain evidence="1 2">AD002</strain>
    </source>
</reference>
<comment type="caution">
    <text evidence="1">The sequence shown here is derived from an EMBL/GenBank/DDBJ whole genome shotgun (WGS) entry which is preliminary data.</text>
</comment>
<keyword evidence="2" id="KW-1185">Reference proteome</keyword>
<gene>
    <name evidence="1" type="ORF">BC938DRAFT_480657</name>
</gene>
<protein>
    <submittedName>
        <fullName evidence="1">Uncharacterized protein</fullName>
    </submittedName>
</protein>
<evidence type="ECO:0000313" key="1">
    <source>
        <dbReference type="EMBL" id="RUS29446.1"/>
    </source>
</evidence>
<dbReference type="EMBL" id="RBNJ01005158">
    <property type="protein sequence ID" value="RUS29446.1"/>
    <property type="molecule type" value="Genomic_DNA"/>
</dbReference>
<sequence length="123" mass="13717">MLASPTWKNPCDNRTKSGSVSTMVDCLHCAEKSSREGLDCTQHCRVNAELCDTTARIMALQNMDVLGKVTPIMIETAEKCAEMWYDARFAFDVAFPFSSCVYTSNPYPNYGPPSLHSLTRIPQ</sequence>